<comment type="caution">
    <text evidence="2">The sequence shown here is derived from an EMBL/GenBank/DDBJ whole genome shotgun (WGS) entry which is preliminary data.</text>
</comment>
<organism evidence="2 3">
    <name type="scientific">Streptomyces mashuensis</name>
    <dbReference type="NCBI Taxonomy" id="33904"/>
    <lineage>
        <taxon>Bacteria</taxon>
        <taxon>Bacillati</taxon>
        <taxon>Actinomycetota</taxon>
        <taxon>Actinomycetes</taxon>
        <taxon>Kitasatosporales</taxon>
        <taxon>Streptomycetaceae</taxon>
        <taxon>Streptomyces</taxon>
    </lineage>
</organism>
<dbReference type="RefSeq" id="WP_190129963.1">
    <property type="nucleotide sequence ID" value="NZ_BNBD01000005.1"/>
</dbReference>
<evidence type="ECO:0000313" key="2">
    <source>
        <dbReference type="EMBL" id="GHF45998.1"/>
    </source>
</evidence>
<proteinExistence type="predicted"/>
<feature type="domain" description="DUF397" evidence="1">
    <location>
        <begin position="7"/>
        <end position="56"/>
    </location>
</feature>
<sequence length="65" mass="6666">MSTAGHRWQKSSFSAQASNCINVGVTDDGSLLLRESTAPDAVLNVPAAALRGLLSVLRSGPAGDQ</sequence>
<keyword evidence="3" id="KW-1185">Reference proteome</keyword>
<dbReference type="Proteomes" id="UP000638313">
    <property type="component" value="Unassembled WGS sequence"/>
</dbReference>
<evidence type="ECO:0000259" key="1">
    <source>
        <dbReference type="Pfam" id="PF04149"/>
    </source>
</evidence>
<evidence type="ECO:0000313" key="3">
    <source>
        <dbReference type="Proteomes" id="UP000638313"/>
    </source>
</evidence>
<dbReference type="InterPro" id="IPR007278">
    <property type="entry name" value="DUF397"/>
</dbReference>
<reference evidence="2" key="2">
    <citation type="submission" date="2020-09" db="EMBL/GenBank/DDBJ databases">
        <authorList>
            <person name="Sun Q."/>
            <person name="Ohkuma M."/>
        </authorList>
    </citation>
    <scope>NUCLEOTIDE SEQUENCE</scope>
    <source>
        <strain evidence="2">JCM 4059</strain>
    </source>
</reference>
<accession>A0A919B368</accession>
<dbReference type="EMBL" id="BNBD01000005">
    <property type="protein sequence ID" value="GHF45998.1"/>
    <property type="molecule type" value="Genomic_DNA"/>
</dbReference>
<protein>
    <recommendedName>
        <fullName evidence="1">DUF397 domain-containing protein</fullName>
    </recommendedName>
</protein>
<dbReference type="AlphaFoldDB" id="A0A919B368"/>
<name>A0A919B368_9ACTN</name>
<gene>
    <name evidence="2" type="ORF">GCM10010218_29040</name>
</gene>
<reference evidence="2" key="1">
    <citation type="journal article" date="2014" name="Int. J. Syst. Evol. Microbiol.">
        <title>Complete genome sequence of Corynebacterium casei LMG S-19264T (=DSM 44701T), isolated from a smear-ripened cheese.</title>
        <authorList>
            <consortium name="US DOE Joint Genome Institute (JGI-PGF)"/>
            <person name="Walter F."/>
            <person name="Albersmeier A."/>
            <person name="Kalinowski J."/>
            <person name="Ruckert C."/>
        </authorList>
    </citation>
    <scope>NUCLEOTIDE SEQUENCE</scope>
    <source>
        <strain evidence="2">JCM 4059</strain>
    </source>
</reference>
<dbReference type="Pfam" id="PF04149">
    <property type="entry name" value="DUF397"/>
    <property type="match status" value="1"/>
</dbReference>